<evidence type="ECO:0000313" key="1">
    <source>
        <dbReference type="EMBL" id="GAA2003183.1"/>
    </source>
</evidence>
<dbReference type="EMBL" id="BAAAPC010000013">
    <property type="protein sequence ID" value="GAA2003183.1"/>
    <property type="molecule type" value="Genomic_DNA"/>
</dbReference>
<dbReference type="Proteomes" id="UP001501585">
    <property type="component" value="Unassembled WGS sequence"/>
</dbReference>
<protein>
    <submittedName>
        <fullName evidence="1">Uncharacterized protein</fullName>
    </submittedName>
</protein>
<keyword evidence="2" id="KW-1185">Reference proteome</keyword>
<sequence>MDHGVVKTTRSAKVSCPLFHRPPARDVASTDPTELLSPTGDLIDHLATINDPRDVRGRRSSLPGPLALCV</sequence>
<accession>A0ABN2TA83</accession>
<gene>
    <name evidence="1" type="ORF">GCM10009799_32900</name>
</gene>
<name>A0ABN2TA83_9ACTN</name>
<proteinExistence type="predicted"/>
<reference evidence="1 2" key="1">
    <citation type="journal article" date="2019" name="Int. J. Syst. Evol. Microbiol.">
        <title>The Global Catalogue of Microorganisms (GCM) 10K type strain sequencing project: providing services to taxonomists for standard genome sequencing and annotation.</title>
        <authorList>
            <consortium name="The Broad Institute Genomics Platform"/>
            <consortium name="The Broad Institute Genome Sequencing Center for Infectious Disease"/>
            <person name="Wu L."/>
            <person name="Ma J."/>
        </authorList>
    </citation>
    <scope>NUCLEOTIDE SEQUENCE [LARGE SCALE GENOMIC DNA]</scope>
    <source>
        <strain evidence="1 2">JCM 15313</strain>
    </source>
</reference>
<organism evidence="1 2">
    <name type="scientific">Nocardiopsis rhodophaea</name>
    <dbReference type="NCBI Taxonomy" id="280238"/>
    <lineage>
        <taxon>Bacteria</taxon>
        <taxon>Bacillati</taxon>
        <taxon>Actinomycetota</taxon>
        <taxon>Actinomycetes</taxon>
        <taxon>Streptosporangiales</taxon>
        <taxon>Nocardiopsidaceae</taxon>
        <taxon>Nocardiopsis</taxon>
    </lineage>
</organism>
<evidence type="ECO:0000313" key="2">
    <source>
        <dbReference type="Proteomes" id="UP001501585"/>
    </source>
</evidence>
<comment type="caution">
    <text evidence="1">The sequence shown here is derived from an EMBL/GenBank/DDBJ whole genome shotgun (WGS) entry which is preliminary data.</text>
</comment>